<dbReference type="Gene3D" id="3.30.160.60">
    <property type="entry name" value="Classic Zinc Finger"/>
    <property type="match status" value="1"/>
</dbReference>
<accession>A0A162M2H1</accession>
<dbReference type="PRINTS" id="PR00625">
    <property type="entry name" value="JDOMAIN"/>
</dbReference>
<proteinExistence type="predicted"/>
<dbReference type="PROSITE" id="PS50076">
    <property type="entry name" value="DNAJ_2"/>
    <property type="match status" value="1"/>
</dbReference>
<evidence type="ECO:0000256" key="1">
    <source>
        <dbReference type="ARBA" id="ARBA00022723"/>
    </source>
</evidence>
<dbReference type="InterPro" id="IPR001623">
    <property type="entry name" value="DnaJ_domain"/>
</dbReference>
<dbReference type="PROSITE" id="PS00636">
    <property type="entry name" value="DNAJ_1"/>
    <property type="match status" value="1"/>
</dbReference>
<accession>A0A5C6GN64</accession>
<dbReference type="Gene3D" id="1.10.287.110">
    <property type="entry name" value="DnaJ domain"/>
    <property type="match status" value="1"/>
</dbReference>
<evidence type="ECO:0000256" key="5">
    <source>
        <dbReference type="SAM" id="MobiDB-lite"/>
    </source>
</evidence>
<protein>
    <submittedName>
        <fullName evidence="8">Meiotically up-regulated protein</fullName>
    </submittedName>
</protein>
<dbReference type="STRING" id="1081105.A0A162M2H1"/>
<dbReference type="InterPro" id="IPR051964">
    <property type="entry name" value="Chaperone_stress_response"/>
</dbReference>
<feature type="compositionally biased region" description="Basic residues" evidence="5">
    <location>
        <begin position="477"/>
        <end position="488"/>
    </location>
</feature>
<dbReference type="EMBL" id="SBHS01000002">
    <property type="protein sequence ID" value="TWU78081.1"/>
    <property type="molecule type" value="Genomic_DNA"/>
</dbReference>
<dbReference type="SUPFAM" id="SSF57667">
    <property type="entry name" value="beta-beta-alpha zinc fingers"/>
    <property type="match status" value="1"/>
</dbReference>
<evidence type="ECO:0000313" key="8">
    <source>
        <dbReference type="EMBL" id="OAA49520.1"/>
    </source>
</evidence>
<dbReference type="SMART" id="SM00271">
    <property type="entry name" value="DnaJ"/>
    <property type="match status" value="1"/>
</dbReference>
<dbReference type="InterPro" id="IPR036869">
    <property type="entry name" value="J_dom_sf"/>
</dbReference>
<gene>
    <name evidence="9" type="ORF">ED733_007013</name>
    <name evidence="8" type="ORF">NOR_01443</name>
</gene>
<dbReference type="OMA" id="RANHEES"/>
<reference evidence="8 10" key="1">
    <citation type="journal article" date="2016" name="Genome Biol. Evol.">
        <title>Divergent and convergent evolution of fungal pathogenicity.</title>
        <authorList>
            <person name="Shang Y."/>
            <person name="Xiao G."/>
            <person name="Zheng P."/>
            <person name="Cen K."/>
            <person name="Zhan S."/>
            <person name="Wang C."/>
        </authorList>
    </citation>
    <scope>NUCLEOTIDE SEQUENCE [LARGE SCALE GENOMIC DNA]</scope>
    <source>
        <strain evidence="8 10">RCEF 4871</strain>
    </source>
</reference>
<reference evidence="9" key="3">
    <citation type="journal article" date="2019" name="Microbiol. Resour. Announc.">
        <title>Genome Sequence of Metarhizium rileyi, a Microbial Control Agent for Lepidoptera.</title>
        <authorList>
            <person name="Binneck E."/>
            <person name="Lastra C.C.L."/>
            <person name="Sosa-Gomez D.R."/>
        </authorList>
    </citation>
    <scope>NUCLEOTIDE SEQUENCE</scope>
    <source>
        <strain evidence="9">Cep018-CH2</strain>
    </source>
</reference>
<dbReference type="PANTHER" id="PTHR44029:SF1">
    <property type="entry name" value="DNAJ HOMOLOG SUBFAMILY C MEMBER 21"/>
    <property type="match status" value="1"/>
</dbReference>
<dbReference type="CDD" id="cd06257">
    <property type="entry name" value="DnaJ"/>
    <property type="match status" value="1"/>
</dbReference>
<dbReference type="PROSITE" id="PS00028">
    <property type="entry name" value="ZINC_FINGER_C2H2_1"/>
    <property type="match status" value="1"/>
</dbReference>
<evidence type="ECO:0000313" key="10">
    <source>
        <dbReference type="Proteomes" id="UP000243498"/>
    </source>
</evidence>
<evidence type="ECO:0000313" key="11">
    <source>
        <dbReference type="Proteomes" id="UP000317257"/>
    </source>
</evidence>
<dbReference type="InterPro" id="IPR022755">
    <property type="entry name" value="Znf_C2H2_jaz"/>
</dbReference>
<evidence type="ECO:0000256" key="2">
    <source>
        <dbReference type="ARBA" id="ARBA00022771"/>
    </source>
</evidence>
<dbReference type="EMBL" id="AZHC01000003">
    <property type="protein sequence ID" value="OAA49520.1"/>
    <property type="molecule type" value="Genomic_DNA"/>
</dbReference>
<organism evidence="8 10">
    <name type="scientific">Metarhizium rileyi (strain RCEF 4871)</name>
    <name type="common">Nomuraea rileyi</name>
    <dbReference type="NCBI Taxonomy" id="1649241"/>
    <lineage>
        <taxon>Eukaryota</taxon>
        <taxon>Fungi</taxon>
        <taxon>Dikarya</taxon>
        <taxon>Ascomycota</taxon>
        <taxon>Pezizomycotina</taxon>
        <taxon>Sordariomycetes</taxon>
        <taxon>Hypocreomycetidae</taxon>
        <taxon>Hypocreales</taxon>
        <taxon>Clavicipitaceae</taxon>
        <taxon>Metarhizium</taxon>
    </lineage>
</organism>
<feature type="domain" description="J" evidence="6">
    <location>
        <begin position="23"/>
        <end position="89"/>
    </location>
</feature>
<dbReference type="GO" id="GO:0008270">
    <property type="term" value="F:zinc ion binding"/>
    <property type="evidence" value="ECO:0007669"/>
    <property type="project" value="UniProtKB-KW"/>
</dbReference>
<dbReference type="InterPro" id="IPR018253">
    <property type="entry name" value="DnaJ_domain_CS"/>
</dbReference>
<dbReference type="InterPro" id="IPR036236">
    <property type="entry name" value="Znf_C2H2_sf"/>
</dbReference>
<dbReference type="SUPFAM" id="SSF46565">
    <property type="entry name" value="Chaperone J-domain"/>
    <property type="match status" value="1"/>
</dbReference>
<feature type="domain" description="C2H2-type" evidence="7">
    <location>
        <begin position="317"/>
        <end position="346"/>
    </location>
</feature>
<feature type="region of interest" description="Disordered" evidence="5">
    <location>
        <begin position="470"/>
        <end position="494"/>
    </location>
</feature>
<dbReference type="Proteomes" id="UP000243498">
    <property type="component" value="Unassembled WGS sequence"/>
</dbReference>
<evidence type="ECO:0000259" key="7">
    <source>
        <dbReference type="PROSITE" id="PS50157"/>
    </source>
</evidence>
<dbReference type="Proteomes" id="UP000317257">
    <property type="component" value="Unassembled WGS sequence"/>
</dbReference>
<reference evidence="11" key="2">
    <citation type="submission" date="2018-12" db="EMBL/GenBank/DDBJ databases">
        <title>The complete genome of Metarhizium rileyi, a key fungal pathogen of Lepidoptera.</title>
        <authorList>
            <person name="Binneck E."/>
            <person name="Lastra C.C.L."/>
            <person name="Sosa-Gomez D.R."/>
        </authorList>
    </citation>
    <scope>NUCLEOTIDE SEQUENCE [LARGE SCALE GENOMIC DNA]</scope>
    <source>
        <strain evidence="11">Cep018-CH2</strain>
    </source>
</reference>
<keyword evidence="1" id="KW-0479">Metal-binding</keyword>
<dbReference type="Pfam" id="PF00226">
    <property type="entry name" value="DnaJ"/>
    <property type="match status" value="1"/>
</dbReference>
<dbReference type="GO" id="GO:0005737">
    <property type="term" value="C:cytoplasm"/>
    <property type="evidence" value="ECO:0007669"/>
    <property type="project" value="TreeGrafter"/>
</dbReference>
<dbReference type="PANTHER" id="PTHR44029">
    <property type="entry name" value="DNAJ HOMOLOG SUBFAMILY C MEMBER 21"/>
    <property type="match status" value="1"/>
</dbReference>
<dbReference type="PROSITE" id="PS50157">
    <property type="entry name" value="ZINC_FINGER_C2H2_2"/>
    <property type="match status" value="1"/>
</dbReference>
<dbReference type="FunFam" id="1.10.287.110:FF:000046">
    <property type="entry name" value="dnaJ homolog subfamily C member 21"/>
    <property type="match status" value="1"/>
</dbReference>
<evidence type="ECO:0000256" key="3">
    <source>
        <dbReference type="ARBA" id="ARBA00022833"/>
    </source>
</evidence>
<dbReference type="Pfam" id="PF21884">
    <property type="entry name" value="ZUO1-like_ZHD"/>
    <property type="match status" value="1"/>
</dbReference>
<comment type="caution">
    <text evidence="8">The sequence shown here is derived from an EMBL/GenBank/DDBJ whole genome shotgun (WGS) entry which is preliminary data.</text>
</comment>
<keyword evidence="2 4" id="KW-0863">Zinc-finger</keyword>
<dbReference type="InterPro" id="IPR013087">
    <property type="entry name" value="Znf_C2H2_type"/>
</dbReference>
<keyword evidence="3" id="KW-0862">Zinc</keyword>
<keyword evidence="10" id="KW-1185">Reference proteome</keyword>
<sequence>MGAHQSVPGAQSEETGINISNTCYYELIGVDADATDTEIKKSYRKKALELHPDRNLNNVQEATRKFAEIQAAYEVLSDPQERAWYDSHRDSILALNDPPGNSAGQATFRNVRLTTTEEIYSLIRRFNATIPFNDQPTGFFGVCRETFDHLALEEETAAEVQQIEFTPYRTFGSSYDDYETVAKPFYASWSGFSTRKSFSWKDKYRLSDAPDRRTRRLMEKENKKCRDDASREFNDAVRFLVTFVRKRDPRHSPNFPTDTERQKHLRNAAAAQAARSRAANRQKFESYVAPAWSQPQDEHGLADYFSETEEDSEVEILECFVCRKYFKSVQQLEVHERSKKHVKAVQHLRKQMKKEDLALELDLALDQETDQRQPRTVSQKTELVVPSITEAGSFEAGPTTHWSADGEACLQADIGLSKSPSVQDGDYAPRDEVKERLCLSGSKSCDVVGDTTEDHVVALTDSICLDKGPVPTEGKVGKAKAKRQKKVARQLEDAKAQVRCHGPLEASTD</sequence>
<evidence type="ECO:0000259" key="6">
    <source>
        <dbReference type="PROSITE" id="PS50076"/>
    </source>
</evidence>
<evidence type="ECO:0000313" key="9">
    <source>
        <dbReference type="EMBL" id="TWU78081.1"/>
    </source>
</evidence>
<name>A0A162M2H1_METRR</name>
<dbReference type="Pfam" id="PF12171">
    <property type="entry name" value="zf-C2H2_jaz"/>
    <property type="match status" value="1"/>
</dbReference>
<evidence type="ECO:0000256" key="4">
    <source>
        <dbReference type="PROSITE-ProRule" id="PRU00042"/>
    </source>
</evidence>
<dbReference type="OrthoDB" id="5894at2759"/>
<dbReference type="InterPro" id="IPR054076">
    <property type="entry name" value="ZUO1-like_ZHD"/>
</dbReference>
<dbReference type="AlphaFoldDB" id="A0A162M2H1"/>